<sequence length="189" mass="21466">MSDRDAIEETGAPKSAEYTDESILWEGKPSQIVNLPTYLWWGGISVAILIFKSMWDDGMATQYPPLVDLIIAWSTTGVHIVAAISMLYAYLAIRYTHTTITHNKIKEVRGITKIFRQELFCEISDVKDVKSPPAGLLALFGLASIVMETSDNDQPTIKIRAIRNRSQVVERFLPVWRELKVERRGYFSD</sequence>
<evidence type="ECO:0000313" key="3">
    <source>
        <dbReference type="Proteomes" id="UP000237222"/>
    </source>
</evidence>
<proteinExistence type="predicted"/>
<keyword evidence="1" id="KW-0812">Transmembrane</keyword>
<reference evidence="2" key="1">
    <citation type="submission" date="2018-01" db="EMBL/GenBank/DDBJ databases">
        <authorList>
            <person name="Yu X.-D."/>
        </authorList>
    </citation>
    <scope>NUCLEOTIDE SEQUENCE</scope>
    <source>
        <strain evidence="2">ZX-21</strain>
    </source>
</reference>
<evidence type="ECO:0008006" key="4">
    <source>
        <dbReference type="Google" id="ProtNLM"/>
    </source>
</evidence>
<dbReference type="Proteomes" id="UP000237222">
    <property type="component" value="Unassembled WGS sequence"/>
</dbReference>
<dbReference type="AlphaFoldDB" id="A0A2S4HF56"/>
<evidence type="ECO:0000313" key="2">
    <source>
        <dbReference type="EMBL" id="POP52622.1"/>
    </source>
</evidence>
<feature type="transmembrane region" description="Helical" evidence="1">
    <location>
        <begin position="38"/>
        <end position="55"/>
    </location>
</feature>
<feature type="transmembrane region" description="Helical" evidence="1">
    <location>
        <begin position="70"/>
        <end position="93"/>
    </location>
</feature>
<dbReference type="RefSeq" id="WP_103684565.1">
    <property type="nucleotide sequence ID" value="NZ_PQGG01000027.1"/>
</dbReference>
<gene>
    <name evidence="2" type="ORF">C0068_11125</name>
</gene>
<accession>A0A2S4HF56</accession>
<evidence type="ECO:0000256" key="1">
    <source>
        <dbReference type="SAM" id="Phobius"/>
    </source>
</evidence>
<comment type="caution">
    <text evidence="2">The sequence shown here is derived from an EMBL/GenBank/DDBJ whole genome shotgun (WGS) entry which is preliminary data.</text>
</comment>
<organism evidence="2 3">
    <name type="scientific">Zhongshania marina</name>
    <dbReference type="NCBI Taxonomy" id="2304603"/>
    <lineage>
        <taxon>Bacteria</taxon>
        <taxon>Pseudomonadati</taxon>
        <taxon>Pseudomonadota</taxon>
        <taxon>Gammaproteobacteria</taxon>
        <taxon>Cellvibrionales</taxon>
        <taxon>Spongiibacteraceae</taxon>
        <taxon>Zhongshania</taxon>
    </lineage>
</organism>
<name>A0A2S4HF56_9GAMM</name>
<keyword evidence="1" id="KW-1133">Transmembrane helix</keyword>
<dbReference type="EMBL" id="PQGG01000027">
    <property type="protein sequence ID" value="POP52622.1"/>
    <property type="molecule type" value="Genomic_DNA"/>
</dbReference>
<protein>
    <recommendedName>
        <fullName evidence="4">DUF304 domain-containing protein</fullName>
    </recommendedName>
</protein>
<dbReference type="OrthoDB" id="155986at2"/>
<keyword evidence="1" id="KW-0472">Membrane</keyword>